<evidence type="ECO:0000313" key="2">
    <source>
        <dbReference type="Proteomes" id="UP000283513"/>
    </source>
</evidence>
<protein>
    <submittedName>
        <fullName evidence="1">Uncharacterized protein</fullName>
    </submittedName>
</protein>
<comment type="caution">
    <text evidence="1">The sequence shown here is derived from an EMBL/GenBank/DDBJ whole genome shotgun (WGS) entry which is preliminary data.</text>
</comment>
<name>A0A3R6D1Q2_9FIRM</name>
<proteinExistence type="predicted"/>
<dbReference type="RefSeq" id="WP_118599104.1">
    <property type="nucleotide sequence ID" value="NZ_QSHO01000020.1"/>
</dbReference>
<evidence type="ECO:0000313" key="1">
    <source>
        <dbReference type="EMBL" id="RHC13521.1"/>
    </source>
</evidence>
<gene>
    <name evidence="1" type="ORF">DW856_17145</name>
</gene>
<organism evidence="1 2">
    <name type="scientific">Roseburia intestinalis</name>
    <dbReference type="NCBI Taxonomy" id="166486"/>
    <lineage>
        <taxon>Bacteria</taxon>
        <taxon>Bacillati</taxon>
        <taxon>Bacillota</taxon>
        <taxon>Clostridia</taxon>
        <taxon>Lachnospirales</taxon>
        <taxon>Lachnospiraceae</taxon>
        <taxon>Roseburia</taxon>
    </lineage>
</organism>
<dbReference type="AlphaFoldDB" id="A0A3R6D1Q2"/>
<dbReference type="Proteomes" id="UP000283513">
    <property type="component" value="Unassembled WGS sequence"/>
</dbReference>
<accession>A0A3R6D1Q2</accession>
<sequence length="79" mass="9207">MRISKDIQRKMHKLAQLTSQAAMLDREINNYFESKGYDVDELRSGDGTTLDELDYGNDITATFVNDFENGKYEYCRDIE</sequence>
<reference evidence="1 2" key="1">
    <citation type="submission" date="2018-08" db="EMBL/GenBank/DDBJ databases">
        <title>A genome reference for cultivated species of the human gut microbiota.</title>
        <authorList>
            <person name="Zou Y."/>
            <person name="Xue W."/>
            <person name="Luo G."/>
        </authorList>
    </citation>
    <scope>NUCLEOTIDE SEQUENCE [LARGE SCALE GENOMIC DNA]</scope>
    <source>
        <strain evidence="1 2">AM37-1AC</strain>
    </source>
</reference>
<dbReference type="EMBL" id="QSHO01000020">
    <property type="protein sequence ID" value="RHC13521.1"/>
    <property type="molecule type" value="Genomic_DNA"/>
</dbReference>